<dbReference type="EMBL" id="CP035492">
    <property type="protein sequence ID" value="QAY67648.1"/>
    <property type="molecule type" value="Genomic_DNA"/>
</dbReference>
<accession>A0A4P6FAV7</accession>
<dbReference type="AlphaFoldDB" id="A0A4P6FAV7"/>
<sequence length="112" mass="12620">MADTFIIKHAVGGRVFLDSSKQEIRYSLDYASGGGHWRLEAETPLTESIKELLRWSSELNVFLFPETAEGAPVRKLWFYVKEQGAAYNEAEGKLTLHGDSMIEYVPSAFGYV</sequence>
<dbReference type="Proteomes" id="UP000293568">
    <property type="component" value="Chromosome"/>
</dbReference>
<name>A0A4P6FAV7_9BACL</name>
<proteinExistence type="predicted"/>
<gene>
    <name evidence="1" type="ORF">ET464_15915</name>
</gene>
<organism evidence="1 2">
    <name type="scientific">Paenibacillus protaetiae</name>
    <dbReference type="NCBI Taxonomy" id="2509456"/>
    <lineage>
        <taxon>Bacteria</taxon>
        <taxon>Bacillati</taxon>
        <taxon>Bacillota</taxon>
        <taxon>Bacilli</taxon>
        <taxon>Bacillales</taxon>
        <taxon>Paenibacillaceae</taxon>
        <taxon>Paenibacillus</taxon>
    </lineage>
</organism>
<evidence type="ECO:0000313" key="1">
    <source>
        <dbReference type="EMBL" id="QAY67648.1"/>
    </source>
</evidence>
<dbReference type="OrthoDB" id="2878419at2"/>
<protein>
    <submittedName>
        <fullName evidence="1">Uncharacterized protein</fullName>
    </submittedName>
</protein>
<evidence type="ECO:0000313" key="2">
    <source>
        <dbReference type="Proteomes" id="UP000293568"/>
    </source>
</evidence>
<keyword evidence="2" id="KW-1185">Reference proteome</keyword>
<dbReference type="RefSeq" id="WP_129442566.1">
    <property type="nucleotide sequence ID" value="NZ_CP035492.1"/>
</dbReference>
<reference evidence="1 2" key="1">
    <citation type="submission" date="2019-01" db="EMBL/GenBank/DDBJ databases">
        <title>Genome sequencing of strain FW100M-2.</title>
        <authorList>
            <person name="Heo J."/>
            <person name="Kim S.-J."/>
            <person name="Kim J.-S."/>
            <person name="Hong S.-B."/>
            <person name="Kwon S.-W."/>
        </authorList>
    </citation>
    <scope>NUCLEOTIDE SEQUENCE [LARGE SCALE GENOMIC DNA]</scope>
    <source>
        <strain evidence="1 2">FW100M-2</strain>
    </source>
</reference>
<dbReference type="KEGG" id="pprt:ET464_15915"/>